<proteinExistence type="predicted"/>
<keyword evidence="3" id="KW-0961">Cell wall biogenesis/degradation</keyword>
<organism evidence="7 8">
    <name type="scientific">Ligilactobacillus acidipiscis</name>
    <dbReference type="NCBI Taxonomy" id="89059"/>
    <lineage>
        <taxon>Bacteria</taxon>
        <taxon>Bacillati</taxon>
        <taxon>Bacillota</taxon>
        <taxon>Bacilli</taxon>
        <taxon>Lactobacillales</taxon>
        <taxon>Lactobacillaceae</taxon>
        <taxon>Ligilactobacillus</taxon>
    </lineage>
</organism>
<keyword evidence="1" id="KW-0732">Signal</keyword>
<dbReference type="PROSITE" id="PS50911">
    <property type="entry name" value="CHAP"/>
    <property type="match status" value="1"/>
</dbReference>
<evidence type="ECO:0000259" key="6">
    <source>
        <dbReference type="PROSITE" id="PS51782"/>
    </source>
</evidence>
<feature type="domain" description="LysM" evidence="6">
    <location>
        <begin position="98"/>
        <end position="141"/>
    </location>
</feature>
<feature type="compositionally biased region" description="Low complexity" evidence="4">
    <location>
        <begin position="149"/>
        <end position="158"/>
    </location>
</feature>
<evidence type="ECO:0000259" key="5">
    <source>
        <dbReference type="PROSITE" id="PS50911"/>
    </source>
</evidence>
<keyword evidence="2" id="KW-0378">Hydrolase</keyword>
<dbReference type="InterPro" id="IPR007921">
    <property type="entry name" value="CHAP_dom"/>
</dbReference>
<dbReference type="AlphaFoldDB" id="A0A921FA71"/>
<dbReference type="EMBL" id="DYXG01000049">
    <property type="protein sequence ID" value="HJE97002.1"/>
    <property type="molecule type" value="Genomic_DNA"/>
</dbReference>
<dbReference type="PANTHER" id="PTHR33734">
    <property type="entry name" value="LYSM DOMAIN-CONTAINING GPI-ANCHORED PROTEIN 2"/>
    <property type="match status" value="1"/>
</dbReference>
<feature type="compositionally biased region" description="Low complexity" evidence="4">
    <location>
        <begin position="180"/>
        <end position="230"/>
    </location>
</feature>
<dbReference type="GO" id="GO:0071555">
    <property type="term" value="P:cell wall organization"/>
    <property type="evidence" value="ECO:0007669"/>
    <property type="project" value="UniProtKB-KW"/>
</dbReference>
<evidence type="ECO:0000313" key="8">
    <source>
        <dbReference type="Proteomes" id="UP000707535"/>
    </source>
</evidence>
<dbReference type="SMART" id="SM00257">
    <property type="entry name" value="LysM"/>
    <property type="match status" value="3"/>
</dbReference>
<name>A0A921FA71_9LACO</name>
<reference evidence="7" key="2">
    <citation type="submission" date="2021-09" db="EMBL/GenBank/DDBJ databases">
        <authorList>
            <person name="Gilroy R."/>
        </authorList>
    </citation>
    <scope>NUCLEOTIDE SEQUENCE</scope>
    <source>
        <strain evidence="7">CHK174-6876</strain>
    </source>
</reference>
<feature type="domain" description="Peptidase C51" evidence="5">
    <location>
        <begin position="356"/>
        <end position="485"/>
    </location>
</feature>
<dbReference type="SUPFAM" id="SSF54001">
    <property type="entry name" value="Cysteine proteinases"/>
    <property type="match status" value="1"/>
</dbReference>
<dbReference type="Pfam" id="PF01476">
    <property type="entry name" value="LysM"/>
    <property type="match status" value="3"/>
</dbReference>
<evidence type="ECO:0000256" key="1">
    <source>
        <dbReference type="ARBA" id="ARBA00022729"/>
    </source>
</evidence>
<dbReference type="GO" id="GO:0016787">
    <property type="term" value="F:hydrolase activity"/>
    <property type="evidence" value="ECO:0007669"/>
    <property type="project" value="UniProtKB-KW"/>
</dbReference>
<dbReference type="InterPro" id="IPR038765">
    <property type="entry name" value="Papain-like_cys_pep_sf"/>
</dbReference>
<dbReference type="CDD" id="cd00118">
    <property type="entry name" value="LysM"/>
    <property type="match status" value="3"/>
</dbReference>
<feature type="region of interest" description="Disordered" evidence="4">
    <location>
        <begin position="149"/>
        <end position="246"/>
    </location>
</feature>
<dbReference type="Proteomes" id="UP000707535">
    <property type="component" value="Unassembled WGS sequence"/>
</dbReference>
<comment type="caution">
    <text evidence="7">The sequence shown here is derived from an EMBL/GenBank/DDBJ whole genome shotgun (WGS) entry which is preliminary data.</text>
</comment>
<dbReference type="InterPro" id="IPR009148">
    <property type="entry name" value="PcsB-like"/>
</dbReference>
<accession>A0A921FA71</accession>
<sequence length="486" mass="51127">MEQKSQKLILGTVGLAGLFLAGGNTISANTTHKVAQNDTVWGLSQKYGVSIKSIEELNHVDSSSHLIFTGHTIQIPDKAAKATTTKTASQEKTPTATSTYEVKAGDSLWSIAQKYSTSVDHIRSLNDLGSSVIVPGQTLKIDGSVKTAAPAPKQAKTQEVAAEVQKATPVTPAKGSTPSVQPQQAQKPAQQVEKQSESVQQPEQQQQPQATQPEETAEQQQPTQPAKTEAVQTKAQPKVSANHVTHEVKSGESLYTLANDYGVTVDSLREANDLSSSALQVGQSLTINDPTKDPSAVQSAPTAAPVKTSVQQTAKAQSSTPAPQKTEQQSNSTANNNVVSKPQQTVSNSNNTVQSTPVASSNQQHGQAANSAGNTYAWGQCTWFAKNRASWAGNYWGNGGNWDSSARSQGFAVNNTPAAGSLVVFHPGQSVGGQWTADGYAGHVAYVESVSGNTITISQGGMGFSSPSGPNYQTISNASQYTYIHP</sequence>
<dbReference type="PANTHER" id="PTHR33734:SF22">
    <property type="entry name" value="MEMBRANE-BOUND LYTIC MUREIN TRANSGLYCOSYLASE D"/>
    <property type="match status" value="1"/>
</dbReference>
<feature type="domain" description="LysM" evidence="6">
    <location>
        <begin position="244"/>
        <end position="287"/>
    </location>
</feature>
<feature type="domain" description="LysM" evidence="6">
    <location>
        <begin position="30"/>
        <end position="75"/>
    </location>
</feature>
<dbReference type="SUPFAM" id="SSF54106">
    <property type="entry name" value="LysM domain"/>
    <property type="match status" value="3"/>
</dbReference>
<evidence type="ECO:0000256" key="4">
    <source>
        <dbReference type="SAM" id="MobiDB-lite"/>
    </source>
</evidence>
<dbReference type="GO" id="GO:0008932">
    <property type="term" value="F:lytic endotransglycosylase activity"/>
    <property type="evidence" value="ECO:0007669"/>
    <property type="project" value="TreeGrafter"/>
</dbReference>
<feature type="region of interest" description="Disordered" evidence="4">
    <location>
        <begin position="285"/>
        <end position="371"/>
    </location>
</feature>
<dbReference type="Gene3D" id="3.90.1720.10">
    <property type="entry name" value="endopeptidase domain like (from Nostoc punctiforme)"/>
    <property type="match status" value="1"/>
</dbReference>
<dbReference type="InterPro" id="IPR018392">
    <property type="entry name" value="LysM"/>
</dbReference>
<evidence type="ECO:0000313" key="7">
    <source>
        <dbReference type="EMBL" id="HJE97002.1"/>
    </source>
</evidence>
<evidence type="ECO:0000256" key="3">
    <source>
        <dbReference type="ARBA" id="ARBA00023316"/>
    </source>
</evidence>
<dbReference type="Gene3D" id="3.10.350.10">
    <property type="entry name" value="LysM domain"/>
    <property type="match status" value="3"/>
</dbReference>
<protein>
    <submittedName>
        <fullName evidence="7">LysM peptidoglycan-binding domain-containing protein</fullName>
    </submittedName>
</protein>
<dbReference type="InterPro" id="IPR036779">
    <property type="entry name" value="LysM_dom_sf"/>
</dbReference>
<dbReference type="PRINTS" id="PR01852">
    <property type="entry name" value="SIBAPROTEIN"/>
</dbReference>
<gene>
    <name evidence="7" type="ORF">K8V00_05220</name>
</gene>
<dbReference type="PROSITE" id="PS51782">
    <property type="entry name" value="LYSM"/>
    <property type="match status" value="3"/>
</dbReference>
<feature type="compositionally biased region" description="Polar residues" evidence="4">
    <location>
        <begin position="308"/>
        <end position="371"/>
    </location>
</feature>
<dbReference type="Pfam" id="PF05257">
    <property type="entry name" value="CHAP"/>
    <property type="match status" value="1"/>
</dbReference>
<evidence type="ECO:0000256" key="2">
    <source>
        <dbReference type="ARBA" id="ARBA00022801"/>
    </source>
</evidence>
<reference evidence="7" key="1">
    <citation type="journal article" date="2021" name="PeerJ">
        <title>Extensive microbial diversity within the chicken gut microbiome revealed by metagenomics and culture.</title>
        <authorList>
            <person name="Gilroy R."/>
            <person name="Ravi A."/>
            <person name="Getino M."/>
            <person name="Pursley I."/>
            <person name="Horton D.L."/>
            <person name="Alikhan N.F."/>
            <person name="Baker D."/>
            <person name="Gharbi K."/>
            <person name="Hall N."/>
            <person name="Watson M."/>
            <person name="Adriaenssens E.M."/>
            <person name="Foster-Nyarko E."/>
            <person name="Jarju S."/>
            <person name="Secka A."/>
            <person name="Antonio M."/>
            <person name="Oren A."/>
            <person name="Chaudhuri R.R."/>
            <person name="La Ragione R."/>
            <person name="Hildebrand F."/>
            <person name="Pallen M.J."/>
        </authorList>
    </citation>
    <scope>NUCLEOTIDE SEQUENCE</scope>
    <source>
        <strain evidence="7">CHK174-6876</strain>
    </source>
</reference>